<reference evidence="1 2" key="1">
    <citation type="submission" date="2021-06" db="EMBL/GenBank/DDBJ databases">
        <title>Caerostris extrusa draft genome.</title>
        <authorList>
            <person name="Kono N."/>
            <person name="Arakawa K."/>
        </authorList>
    </citation>
    <scope>NUCLEOTIDE SEQUENCE [LARGE SCALE GENOMIC DNA]</scope>
</reference>
<gene>
    <name evidence="1" type="ORF">CEXT_37551</name>
</gene>
<comment type="caution">
    <text evidence="1">The sequence shown here is derived from an EMBL/GenBank/DDBJ whole genome shotgun (WGS) entry which is preliminary data.</text>
</comment>
<evidence type="ECO:0000313" key="2">
    <source>
        <dbReference type="Proteomes" id="UP001054945"/>
    </source>
</evidence>
<dbReference type="AlphaFoldDB" id="A0AAV4WFK7"/>
<protein>
    <submittedName>
        <fullName evidence="1">Uncharacterized protein</fullName>
    </submittedName>
</protein>
<dbReference type="Proteomes" id="UP001054945">
    <property type="component" value="Unassembled WGS sequence"/>
</dbReference>
<name>A0AAV4WFK7_CAEEX</name>
<dbReference type="EMBL" id="BPLR01015965">
    <property type="protein sequence ID" value="GIY80100.1"/>
    <property type="molecule type" value="Genomic_DNA"/>
</dbReference>
<sequence length="112" mass="12227">MLKLPEALRMPLIQSPYSCHPAPSEWKTAGVHLDPPNSPLNCLHCIQGSRLFGRVGFAGSRLDKHSTAPLTESGLFLHWPSRIEQLGEMLLPRKCLGIGLILIPEPVPPSGC</sequence>
<proteinExistence type="predicted"/>
<accession>A0AAV4WFK7</accession>
<keyword evidence="2" id="KW-1185">Reference proteome</keyword>
<evidence type="ECO:0000313" key="1">
    <source>
        <dbReference type="EMBL" id="GIY80100.1"/>
    </source>
</evidence>
<organism evidence="1 2">
    <name type="scientific">Caerostris extrusa</name>
    <name type="common">Bark spider</name>
    <name type="synonym">Caerostris bankana</name>
    <dbReference type="NCBI Taxonomy" id="172846"/>
    <lineage>
        <taxon>Eukaryota</taxon>
        <taxon>Metazoa</taxon>
        <taxon>Ecdysozoa</taxon>
        <taxon>Arthropoda</taxon>
        <taxon>Chelicerata</taxon>
        <taxon>Arachnida</taxon>
        <taxon>Araneae</taxon>
        <taxon>Araneomorphae</taxon>
        <taxon>Entelegynae</taxon>
        <taxon>Araneoidea</taxon>
        <taxon>Araneidae</taxon>
        <taxon>Caerostris</taxon>
    </lineage>
</organism>